<dbReference type="PANTHER" id="PTHR28593:SF3">
    <property type="entry name" value="METEORIN-LIKE PROTEIN"/>
    <property type="match status" value="1"/>
</dbReference>
<dbReference type="Proteomes" id="UP001367676">
    <property type="component" value="Unassembled WGS sequence"/>
</dbReference>
<accession>A0AAN9T7R3</accession>
<dbReference type="Gene3D" id="2.40.50.120">
    <property type="match status" value="1"/>
</dbReference>
<keyword evidence="7" id="KW-1185">Reference proteome</keyword>
<evidence type="ECO:0000256" key="2">
    <source>
        <dbReference type="ARBA" id="ARBA00005669"/>
    </source>
</evidence>
<dbReference type="GO" id="GO:0005179">
    <property type="term" value="F:hormone activity"/>
    <property type="evidence" value="ECO:0007669"/>
    <property type="project" value="TreeGrafter"/>
</dbReference>
<evidence type="ECO:0000256" key="5">
    <source>
        <dbReference type="ARBA" id="ARBA00023157"/>
    </source>
</evidence>
<dbReference type="InterPro" id="IPR051998">
    <property type="entry name" value="Meteorin-like"/>
</dbReference>
<name>A0AAN9T7R3_9HEMI</name>
<keyword evidence="5" id="KW-1015">Disulfide bond</keyword>
<keyword evidence="4" id="KW-0732">Signal</keyword>
<dbReference type="InterPro" id="IPR008993">
    <property type="entry name" value="TIMP-like_OB-fold"/>
</dbReference>
<dbReference type="EMBL" id="JBBCAQ010000036">
    <property type="protein sequence ID" value="KAK7576125.1"/>
    <property type="molecule type" value="Genomic_DNA"/>
</dbReference>
<organism evidence="6 7">
    <name type="scientific">Parthenolecanium corni</name>
    <dbReference type="NCBI Taxonomy" id="536013"/>
    <lineage>
        <taxon>Eukaryota</taxon>
        <taxon>Metazoa</taxon>
        <taxon>Ecdysozoa</taxon>
        <taxon>Arthropoda</taxon>
        <taxon>Hexapoda</taxon>
        <taxon>Insecta</taxon>
        <taxon>Pterygota</taxon>
        <taxon>Neoptera</taxon>
        <taxon>Paraneoptera</taxon>
        <taxon>Hemiptera</taxon>
        <taxon>Sternorrhyncha</taxon>
        <taxon>Coccoidea</taxon>
        <taxon>Coccidae</taxon>
        <taxon>Parthenolecanium</taxon>
    </lineage>
</organism>
<comment type="similarity">
    <text evidence="2">Belongs to the meteorin family.</text>
</comment>
<evidence type="ECO:0000256" key="4">
    <source>
        <dbReference type="ARBA" id="ARBA00022729"/>
    </source>
</evidence>
<evidence type="ECO:0000313" key="6">
    <source>
        <dbReference type="EMBL" id="KAK7576125.1"/>
    </source>
</evidence>
<dbReference type="AlphaFoldDB" id="A0AAN9T7R3"/>
<sequence>MNGGKWVGESRGVTPVYLRCYQGRVSWVYPRGGLRVVLRHGLTGKDFRGCIRVNPSFAGARIFAEDRKYLKELYSPGDNQPVKLARCFRSRKGQAVLYMEAAPPSSSGNLFPKYLAEFSYDLEPVKPNSYDPAEKCKPCDREELLRAFCTSDLVVSGYIEAIHQEEGMDESEITVRAKKFLKYSSFDSNHIAKEETSRKENELSDITVSITMPKICQSKPGSGQFVFMARKRFDDYTLVCAPRWEDWKQLVWVENRKDDSHCMLSY</sequence>
<reference evidence="6 7" key="1">
    <citation type="submission" date="2024-03" db="EMBL/GenBank/DDBJ databases">
        <title>Adaptation during the transition from Ophiocordyceps entomopathogen to insect associate is accompanied by gene loss and intensified selection.</title>
        <authorList>
            <person name="Ward C.M."/>
            <person name="Onetto C.A."/>
            <person name="Borneman A.R."/>
        </authorList>
    </citation>
    <scope>NUCLEOTIDE SEQUENCE [LARGE SCALE GENOMIC DNA]</scope>
    <source>
        <strain evidence="6">AWRI1</strain>
        <tissue evidence="6">Single Adult Female</tissue>
    </source>
</reference>
<comment type="caution">
    <text evidence="6">The sequence shown here is derived from an EMBL/GenBank/DDBJ whole genome shotgun (WGS) entry which is preliminary data.</text>
</comment>
<dbReference type="PANTHER" id="PTHR28593">
    <property type="entry name" value="METEORIN-LIKE PROTEIN"/>
    <property type="match status" value="1"/>
</dbReference>
<evidence type="ECO:0000313" key="7">
    <source>
        <dbReference type="Proteomes" id="UP001367676"/>
    </source>
</evidence>
<evidence type="ECO:0008006" key="8">
    <source>
        <dbReference type="Google" id="ProtNLM"/>
    </source>
</evidence>
<gene>
    <name evidence="6" type="ORF">V9T40_012411</name>
</gene>
<keyword evidence="3" id="KW-0964">Secreted</keyword>
<proteinExistence type="inferred from homology"/>
<dbReference type="GO" id="GO:0005615">
    <property type="term" value="C:extracellular space"/>
    <property type="evidence" value="ECO:0007669"/>
    <property type="project" value="TreeGrafter"/>
</dbReference>
<comment type="subcellular location">
    <subcellularLocation>
        <location evidence="1">Secreted</location>
    </subcellularLocation>
</comment>
<evidence type="ECO:0000256" key="1">
    <source>
        <dbReference type="ARBA" id="ARBA00004613"/>
    </source>
</evidence>
<evidence type="ECO:0000256" key="3">
    <source>
        <dbReference type="ARBA" id="ARBA00022525"/>
    </source>
</evidence>
<protein>
    <recommendedName>
        <fullName evidence="8">Meteorin-like protein</fullName>
    </recommendedName>
</protein>